<proteinExistence type="predicted"/>
<comment type="caution">
    <text evidence="2">The sequence shown here is derived from an EMBL/GenBank/DDBJ whole genome shotgun (WGS) entry which is preliminary data.</text>
</comment>
<sequence>ARRNAMTLLTEIMEEMSAPPLIEHPFFRSFRHKHPKLLNQLCCEALVPVFHSAPEVVFTVGESCSMMYVIINGQAQYAAQLPPPRDSPAGTPGTQVRKMLQSGQWLSEAALWTGWVHRGELRTLCDCLFFGLEAGRFARVISSQKSAHAFAASYARKFVEGLNRSIQSDITEAGPVD</sequence>
<dbReference type="Proteomes" id="UP000649617">
    <property type="component" value="Unassembled WGS sequence"/>
</dbReference>
<dbReference type="CDD" id="cd00038">
    <property type="entry name" value="CAP_ED"/>
    <property type="match status" value="1"/>
</dbReference>
<dbReference type="EMBL" id="CAJNIZ010046460">
    <property type="protein sequence ID" value="CAE7749148.1"/>
    <property type="molecule type" value="Genomic_DNA"/>
</dbReference>
<evidence type="ECO:0000259" key="1">
    <source>
        <dbReference type="PROSITE" id="PS50042"/>
    </source>
</evidence>
<dbReference type="OrthoDB" id="408441at2759"/>
<dbReference type="InterPro" id="IPR014710">
    <property type="entry name" value="RmlC-like_jellyroll"/>
</dbReference>
<evidence type="ECO:0000313" key="2">
    <source>
        <dbReference type="EMBL" id="CAE7749148.1"/>
    </source>
</evidence>
<dbReference type="InterPro" id="IPR018490">
    <property type="entry name" value="cNMP-bd_dom_sf"/>
</dbReference>
<dbReference type="PROSITE" id="PS50042">
    <property type="entry name" value="CNMP_BINDING_3"/>
    <property type="match status" value="1"/>
</dbReference>
<dbReference type="AlphaFoldDB" id="A0A812XRE0"/>
<reference evidence="2" key="1">
    <citation type="submission" date="2021-02" db="EMBL/GenBank/DDBJ databases">
        <authorList>
            <person name="Dougan E. K."/>
            <person name="Rhodes N."/>
            <person name="Thang M."/>
            <person name="Chan C."/>
        </authorList>
    </citation>
    <scope>NUCLEOTIDE SEQUENCE</scope>
</reference>
<protein>
    <submittedName>
        <fullName evidence="2">Hcn4 protein</fullName>
    </submittedName>
</protein>
<feature type="non-terminal residue" evidence="2">
    <location>
        <position position="177"/>
    </location>
</feature>
<keyword evidence="3" id="KW-1185">Reference proteome</keyword>
<gene>
    <name evidence="2" type="primary">Hcn4</name>
    <name evidence="2" type="ORF">SPIL2461_LOCUS21668</name>
</gene>
<accession>A0A812XRE0</accession>
<dbReference type="SUPFAM" id="SSF51206">
    <property type="entry name" value="cAMP-binding domain-like"/>
    <property type="match status" value="1"/>
</dbReference>
<dbReference type="Gene3D" id="2.60.120.10">
    <property type="entry name" value="Jelly Rolls"/>
    <property type="match status" value="1"/>
</dbReference>
<name>A0A812XRE0_SYMPI</name>
<dbReference type="InterPro" id="IPR000595">
    <property type="entry name" value="cNMP-bd_dom"/>
</dbReference>
<feature type="domain" description="Cyclic nucleotide-binding" evidence="1">
    <location>
        <begin position="44"/>
        <end position="141"/>
    </location>
</feature>
<organism evidence="2 3">
    <name type="scientific">Symbiodinium pilosum</name>
    <name type="common">Dinoflagellate</name>
    <dbReference type="NCBI Taxonomy" id="2952"/>
    <lineage>
        <taxon>Eukaryota</taxon>
        <taxon>Sar</taxon>
        <taxon>Alveolata</taxon>
        <taxon>Dinophyceae</taxon>
        <taxon>Suessiales</taxon>
        <taxon>Symbiodiniaceae</taxon>
        <taxon>Symbiodinium</taxon>
    </lineage>
</organism>
<evidence type="ECO:0000313" key="3">
    <source>
        <dbReference type="Proteomes" id="UP000649617"/>
    </source>
</evidence>